<name>A0ACC0GYR4_9ERIC</name>
<evidence type="ECO:0000313" key="2">
    <source>
        <dbReference type="Proteomes" id="UP001060215"/>
    </source>
</evidence>
<dbReference type="EMBL" id="CM045766">
    <property type="protein sequence ID" value="KAI8005271.1"/>
    <property type="molecule type" value="Genomic_DNA"/>
</dbReference>
<reference evidence="1 2" key="1">
    <citation type="journal article" date="2022" name="Plant J.">
        <title>Chromosome-level genome of Camellia lanceoleosa provides a valuable resource for understanding genome evolution and self-incompatibility.</title>
        <authorList>
            <person name="Gong W."/>
            <person name="Xiao S."/>
            <person name="Wang L."/>
            <person name="Liao Z."/>
            <person name="Chang Y."/>
            <person name="Mo W."/>
            <person name="Hu G."/>
            <person name="Li W."/>
            <person name="Zhao G."/>
            <person name="Zhu H."/>
            <person name="Hu X."/>
            <person name="Ji K."/>
            <person name="Xiang X."/>
            <person name="Song Q."/>
            <person name="Yuan D."/>
            <person name="Jin S."/>
            <person name="Zhang L."/>
        </authorList>
    </citation>
    <scope>NUCLEOTIDE SEQUENCE [LARGE SCALE GENOMIC DNA]</scope>
    <source>
        <strain evidence="1">SQ_2022a</strain>
    </source>
</reference>
<keyword evidence="2" id="KW-1185">Reference proteome</keyword>
<protein>
    <submittedName>
        <fullName evidence="1">Uncharacterized protein</fullName>
    </submittedName>
</protein>
<dbReference type="Proteomes" id="UP001060215">
    <property type="component" value="Chromosome 9"/>
</dbReference>
<gene>
    <name evidence="1" type="ORF">LOK49_LG08G02781</name>
</gene>
<organism evidence="1 2">
    <name type="scientific">Camellia lanceoleosa</name>
    <dbReference type="NCBI Taxonomy" id="1840588"/>
    <lineage>
        <taxon>Eukaryota</taxon>
        <taxon>Viridiplantae</taxon>
        <taxon>Streptophyta</taxon>
        <taxon>Embryophyta</taxon>
        <taxon>Tracheophyta</taxon>
        <taxon>Spermatophyta</taxon>
        <taxon>Magnoliopsida</taxon>
        <taxon>eudicotyledons</taxon>
        <taxon>Gunneridae</taxon>
        <taxon>Pentapetalae</taxon>
        <taxon>asterids</taxon>
        <taxon>Ericales</taxon>
        <taxon>Theaceae</taxon>
        <taxon>Camellia</taxon>
    </lineage>
</organism>
<sequence length="364" mass="38800">MARSIEKQGGEYEAKEDCCSKIGGGRKSSDEEVKETNDMAGMVAFIDEVADGSKATSGGERREGKSNASWVSETMVVSSKKNIVKPIDGSCSAEEDSMLMKLPRKVNDESRVVSSGVPSLTPGFVKSLSGSKGSRPSINIEVVLEGAQVGGYADGLGGVLNNKEVSIHARSDAVCSQGSLLLRCCWSGWVLSCSILLMQDRMQCVARLHISVLLEEEVVSLRRELSIKDQIDVERPPKEKSPSKSDSHRAAAPKLAEKPSVQQTQVMSRPLSAPIIPGPRPSALVVSIVQTSPLLAHSVSATGRLGPDPSPSTHSYVPPQLYRNAIMGTLAIASSTGFAQPYFSSSSQLYTQPPNLVSAPMFLP</sequence>
<comment type="caution">
    <text evidence="1">The sequence shown here is derived from an EMBL/GenBank/DDBJ whole genome shotgun (WGS) entry which is preliminary data.</text>
</comment>
<proteinExistence type="predicted"/>
<evidence type="ECO:0000313" key="1">
    <source>
        <dbReference type="EMBL" id="KAI8005271.1"/>
    </source>
</evidence>
<accession>A0ACC0GYR4</accession>